<dbReference type="Gene3D" id="3.90.320.10">
    <property type="match status" value="1"/>
</dbReference>
<keyword evidence="5" id="KW-1185">Reference proteome</keyword>
<dbReference type="Proteomes" id="UP000623509">
    <property type="component" value="Unassembled WGS sequence"/>
</dbReference>
<dbReference type="AlphaFoldDB" id="A0A272ENR2"/>
<dbReference type="InterPro" id="IPR027417">
    <property type="entry name" value="P-loop_NTPase"/>
</dbReference>
<dbReference type="RefSeq" id="WP_095525647.1">
    <property type="nucleotide sequence ID" value="NZ_MDUX01000062.1"/>
</dbReference>
<sequence>MTTTLVPLAPDAGFLTAAAGRILRFAAAEENPADLSAASLILPNLKLAEPLNAALAAAAGGPLLLPRTDTLNGMVEPWLAAQQVMPDARRQLMLHNLLRGREWLDEGMLWDVVAELTQLFDTLTEHELPLPADEASLLSRLEAAFDLHNSRALNFEARLVSALWHAEAQGRPSRAAARLLATSQWLASLRGPLMVMLESTEPGPWQKLIDAAAERVPVLVLQPQRALATGPLADLLTAAWPCGDEAPVLAERVATLSPDVAHEASTQLQLCSAESLETLGQAVADQVLDWLAEGRRNIALVACDRLAARRARALLEREGVLLQDETGWKMVTTRVAAVVDAWLEVLASDAWHRALIDLLRAPLLFHDLEPLARARAAEAVAGLIDDSRIASGMNRLRAAAEGDASAILDRLLAARAEINPGQACSLAEWLRRLLRSLELLGALPHFERDMAGREWLGWLETRQTELADDDSRFRFGAWRTWFNRQMEAELFRDERVDSPVIITHLAASRLRSFEAVIVIGADGEHLAPPRAPGWLTHAGVRRELGLPGLETEQRQLREDLAGVLLAADRSMIVWQSLRRDEAMMPAPDVAVLEAALAMTLGLGVVRQAHAHAIAPAAELAPQGLPAPGISPARVPQRLSASALQSLMDCPYRYFARHVLRLGEREELAEGIEKRDFGEFLHLILHRFHTAFPVLAGQDEAGLLVALEQFSDDAFAQAVAHNFHDHAWRLRWRARLHDYLAWQLAREAEGFRWQAGELQQQREHELGQRRTLLLNGRIDRVDKAEDGTDALIDYKSRRLEALNKQAADADDVQLAFYALLRGTHVGQAGYLALDGDKLGLAALSDPEARAAALQECITASFNALYEGAPLPAQGTPSACAYCEMHGLCRKAWAEAPRTS</sequence>
<dbReference type="Proteomes" id="UP000216107">
    <property type="component" value="Unassembled WGS sequence"/>
</dbReference>
<reference evidence="2 5" key="1">
    <citation type="submission" date="2016-08" db="EMBL/GenBank/DDBJ databases">
        <title>Candidatus Dactylopiibacterium carminicum genome sequence.</title>
        <authorList>
            <person name="Ramirez-Puebla S.T."/>
            <person name="Ormeno-Orrillo E."/>
            <person name="Vera-Ponce De Leon A."/>
            <person name="Luis L."/>
            <person name="Sanchez-Flores A."/>
            <person name="Monica R."/>
            <person name="Martinez-Romero E."/>
        </authorList>
    </citation>
    <scope>NUCLEOTIDE SEQUENCE [LARGE SCALE GENOMIC DNA]</scope>
    <source>
        <strain evidence="2">END1</strain>
    </source>
</reference>
<dbReference type="EMBL" id="MDUX01000062">
    <property type="protein sequence ID" value="KAF7598142.1"/>
    <property type="molecule type" value="Genomic_DNA"/>
</dbReference>
<evidence type="ECO:0000313" key="3">
    <source>
        <dbReference type="EMBL" id="PAS91752.1"/>
    </source>
</evidence>
<reference evidence="3 4" key="2">
    <citation type="submission" date="2017-07" db="EMBL/GenBank/DDBJ databases">
        <title>Candidatus Dactylopiibacterium carminicum, a nitrogen-fixing symbiont of the cochineal insect Dactylopius coccus and Dactylopius opuntiae (Hemiptera: Coccoidea: Dactylopiidae).</title>
        <authorList>
            <person name="Vera A."/>
        </authorList>
    </citation>
    <scope>NUCLEOTIDE SEQUENCE [LARGE SCALE GENOMIC DNA]</scope>
    <source>
        <strain evidence="3 4">NFDCM</strain>
    </source>
</reference>
<dbReference type="Pfam" id="PF12705">
    <property type="entry name" value="PDDEXK_1"/>
    <property type="match status" value="1"/>
</dbReference>
<dbReference type="InterPro" id="IPR038726">
    <property type="entry name" value="PDDEXK_AddAB-type"/>
</dbReference>
<protein>
    <submittedName>
        <fullName evidence="2">PD-(D/E)XK nuclease family protein</fullName>
    </submittedName>
</protein>
<gene>
    <name evidence="2" type="ORF">BGI27_14965</name>
    <name evidence="3" type="ORF">CGU29_14630</name>
</gene>
<dbReference type="EMBL" id="NMRN01000061">
    <property type="protein sequence ID" value="PAS91752.1"/>
    <property type="molecule type" value="Genomic_DNA"/>
</dbReference>
<dbReference type="InterPro" id="IPR011604">
    <property type="entry name" value="PDDEXK-like_dom_sf"/>
</dbReference>
<feature type="domain" description="PD-(D/E)XK endonuclease-like" evidence="1">
    <location>
        <begin position="637"/>
        <end position="888"/>
    </location>
</feature>
<organism evidence="3 4">
    <name type="scientific">Candidatus Dactylopiibacterium carminicum</name>
    <dbReference type="NCBI Taxonomy" id="857335"/>
    <lineage>
        <taxon>Bacteria</taxon>
        <taxon>Pseudomonadati</taxon>
        <taxon>Pseudomonadota</taxon>
        <taxon>Betaproteobacteria</taxon>
        <taxon>Rhodocyclales</taxon>
        <taxon>Rhodocyclaceae</taxon>
        <taxon>Candidatus Dactylopiibacterium</taxon>
    </lineage>
</organism>
<dbReference type="InterPro" id="IPR011335">
    <property type="entry name" value="Restrct_endonuc-II-like"/>
</dbReference>
<comment type="caution">
    <text evidence="3">The sequence shown here is derived from an EMBL/GenBank/DDBJ whole genome shotgun (WGS) entry which is preliminary data.</text>
</comment>
<proteinExistence type="predicted"/>
<name>A0A272ENR2_9RHOO</name>
<dbReference type="SUPFAM" id="SSF52980">
    <property type="entry name" value="Restriction endonuclease-like"/>
    <property type="match status" value="1"/>
</dbReference>
<dbReference type="OrthoDB" id="9761147at2"/>
<accession>A0A272ENR2</accession>
<evidence type="ECO:0000313" key="2">
    <source>
        <dbReference type="EMBL" id="KAF7598142.1"/>
    </source>
</evidence>
<dbReference type="SUPFAM" id="SSF52540">
    <property type="entry name" value="P-loop containing nucleoside triphosphate hydrolases"/>
    <property type="match status" value="1"/>
</dbReference>
<evidence type="ECO:0000259" key="1">
    <source>
        <dbReference type="Pfam" id="PF12705"/>
    </source>
</evidence>
<evidence type="ECO:0000313" key="4">
    <source>
        <dbReference type="Proteomes" id="UP000216107"/>
    </source>
</evidence>
<evidence type="ECO:0000313" key="5">
    <source>
        <dbReference type="Proteomes" id="UP000623509"/>
    </source>
</evidence>